<organism evidence="1 2">
    <name type="scientific">Citrus sinensis</name>
    <name type="common">Sweet orange</name>
    <name type="synonym">Citrus aurantium var. sinensis</name>
    <dbReference type="NCBI Taxonomy" id="2711"/>
    <lineage>
        <taxon>Eukaryota</taxon>
        <taxon>Viridiplantae</taxon>
        <taxon>Streptophyta</taxon>
        <taxon>Embryophyta</taxon>
        <taxon>Tracheophyta</taxon>
        <taxon>Spermatophyta</taxon>
        <taxon>Magnoliopsida</taxon>
        <taxon>eudicotyledons</taxon>
        <taxon>Gunneridae</taxon>
        <taxon>Pentapetalae</taxon>
        <taxon>rosids</taxon>
        <taxon>malvids</taxon>
        <taxon>Sapindales</taxon>
        <taxon>Rutaceae</taxon>
        <taxon>Aurantioideae</taxon>
        <taxon>Citrus</taxon>
    </lineage>
</organism>
<evidence type="ECO:0000313" key="2">
    <source>
        <dbReference type="Proteomes" id="UP000829398"/>
    </source>
</evidence>
<accession>A0ACB8HR41</accession>
<dbReference type="Proteomes" id="UP000829398">
    <property type="component" value="Chromosome 9"/>
</dbReference>
<evidence type="ECO:0000313" key="1">
    <source>
        <dbReference type="EMBL" id="KAH9677231.1"/>
    </source>
</evidence>
<reference evidence="2" key="1">
    <citation type="journal article" date="2023" name="Hortic. Res.">
        <title>A chromosome-level phased genome enabling allele-level studies in sweet orange: a case study on citrus Huanglongbing tolerance.</title>
        <authorList>
            <person name="Wu B."/>
            <person name="Yu Q."/>
            <person name="Deng Z."/>
            <person name="Duan Y."/>
            <person name="Luo F."/>
            <person name="Gmitter F. Jr."/>
        </authorList>
    </citation>
    <scope>NUCLEOTIDE SEQUENCE [LARGE SCALE GENOMIC DNA]</scope>
    <source>
        <strain evidence="2">cv. Valencia</strain>
    </source>
</reference>
<dbReference type="EMBL" id="CM039178">
    <property type="protein sequence ID" value="KAH9677231.1"/>
    <property type="molecule type" value="Genomic_DNA"/>
</dbReference>
<keyword evidence="2" id="KW-1185">Reference proteome</keyword>
<name>A0ACB8HR41_CITSI</name>
<protein>
    <submittedName>
        <fullName evidence="1">Uncharacterized protein</fullName>
    </submittedName>
</protein>
<sequence length="165" mass="19437">MWMYIDKAFTYTYILITLCFFRSQEQTLSNNGLEIQGIIIGKGQACVKKIIETSWLYRNWIFLFWCLIVVLDDTCLFYIPTVNNDKMCIELDRVLWISAVANCSVSYLFYVIHKIFRLHTGVSKTARKWSWLFFLIDILIILPVPQVLLILAMIQRMRGTQFSLS</sequence>
<proteinExistence type="predicted"/>
<comment type="caution">
    <text evidence="1">The sequence shown here is derived from an EMBL/GenBank/DDBJ whole genome shotgun (WGS) entry which is preliminary data.</text>
</comment>
<gene>
    <name evidence="1" type="ORF">KPL71_025314</name>
</gene>